<comment type="cofactor">
    <cofactor evidence="10">
        <name>Zn(2+)</name>
        <dbReference type="ChEBI" id="CHEBI:29105"/>
    </cofactor>
    <text evidence="10">Binds 1 zinc ion per subunit.</text>
</comment>
<comment type="subcellular location">
    <subcellularLocation>
        <location evidence="10">Cytoplasm</location>
    </subcellularLocation>
</comment>
<dbReference type="NCBIfam" id="TIGR00392">
    <property type="entry name" value="ileS"/>
    <property type="match status" value="1"/>
</dbReference>
<dbReference type="CDD" id="cd07960">
    <property type="entry name" value="Anticodon_Ia_Ile_BEm"/>
    <property type="match status" value="1"/>
</dbReference>
<feature type="binding site" evidence="10">
    <location>
        <position position="906"/>
    </location>
    <ligand>
        <name>Zn(2+)</name>
        <dbReference type="ChEBI" id="CHEBI:29105"/>
    </ligand>
</feature>
<dbReference type="EMBL" id="MTKO01000052">
    <property type="protein sequence ID" value="RWX46750.1"/>
    <property type="molecule type" value="Genomic_DNA"/>
</dbReference>
<keyword evidence="4 10" id="KW-0547">Nucleotide-binding</keyword>
<feature type="domain" description="Zinc finger FPG/IleRS-type" evidence="12">
    <location>
        <begin position="900"/>
        <end position="928"/>
    </location>
</feature>
<evidence type="ECO:0000256" key="6">
    <source>
        <dbReference type="ARBA" id="ARBA00022917"/>
    </source>
</evidence>
<dbReference type="Pfam" id="PF00133">
    <property type="entry name" value="tRNA-synt_1"/>
    <property type="match status" value="1"/>
</dbReference>
<protein>
    <recommendedName>
        <fullName evidence="10">Isoleucine--tRNA ligase</fullName>
        <ecNumber evidence="10">6.1.1.5</ecNumber>
    </recommendedName>
    <alternativeName>
        <fullName evidence="10">Isoleucyl-tRNA synthetase</fullName>
        <shortName evidence="10">IleRS</shortName>
    </alternativeName>
</protein>
<evidence type="ECO:0000256" key="8">
    <source>
        <dbReference type="ARBA" id="ARBA00025217"/>
    </source>
</evidence>
<evidence type="ECO:0000259" key="11">
    <source>
        <dbReference type="Pfam" id="PF00133"/>
    </source>
</evidence>
<dbReference type="InterPro" id="IPR009080">
    <property type="entry name" value="tRNAsynth_Ia_anticodon-bd"/>
</dbReference>
<comment type="domain">
    <text evidence="10">IleRS has two distinct active sites: one for aminoacylation and one for editing. The misactivated valine is translocated from the active site to the editing site, which sterically excludes the correctly activated isoleucine. The single editing site contains two valyl binding pockets, one specific for each substrate (Val-AMP or Val-tRNA(Ile)).</text>
</comment>
<dbReference type="GO" id="GO:0008270">
    <property type="term" value="F:zinc ion binding"/>
    <property type="evidence" value="ECO:0007669"/>
    <property type="project" value="UniProtKB-UniRule"/>
</dbReference>
<accession>A0A3S3QGB2</accession>
<evidence type="ECO:0000256" key="7">
    <source>
        <dbReference type="ARBA" id="ARBA00023146"/>
    </source>
</evidence>
<feature type="binding site" evidence="10">
    <location>
        <position position="903"/>
    </location>
    <ligand>
        <name>Zn(2+)</name>
        <dbReference type="ChEBI" id="CHEBI:29105"/>
    </ligand>
</feature>
<comment type="function">
    <text evidence="8 10">Catalyzes the attachment of isoleucine to tRNA(Ile). As IleRS can inadvertently accommodate and process structurally similar amino acids such as valine, to avoid such errors it has two additional distinct tRNA(Ile)-dependent editing activities. One activity is designated as 'pretransfer' editing and involves the hydrolysis of activated Val-AMP. The other activity is designated 'posttransfer' editing and involves deacylation of mischarged Val-tRNA(Ile).</text>
</comment>
<evidence type="ECO:0000259" key="13">
    <source>
        <dbReference type="Pfam" id="PF08264"/>
    </source>
</evidence>
<dbReference type="EC" id="6.1.1.5" evidence="10"/>
<dbReference type="Pfam" id="PF06827">
    <property type="entry name" value="zf-FPG_IleRS"/>
    <property type="match status" value="1"/>
</dbReference>
<evidence type="ECO:0000256" key="2">
    <source>
        <dbReference type="ARBA" id="ARBA00022490"/>
    </source>
</evidence>
<dbReference type="GO" id="GO:0005829">
    <property type="term" value="C:cytosol"/>
    <property type="evidence" value="ECO:0007669"/>
    <property type="project" value="TreeGrafter"/>
</dbReference>
<feature type="short sequence motif" description="'HIGH' region" evidence="10">
    <location>
        <begin position="57"/>
        <end position="67"/>
    </location>
</feature>
<dbReference type="PANTHER" id="PTHR42765">
    <property type="entry name" value="SOLEUCYL-TRNA SYNTHETASE"/>
    <property type="match status" value="1"/>
</dbReference>
<feature type="binding site" evidence="10">
    <location>
        <position position="923"/>
    </location>
    <ligand>
        <name>Zn(2+)</name>
        <dbReference type="ChEBI" id="CHEBI:29105"/>
    </ligand>
</feature>
<proteinExistence type="inferred from homology"/>
<dbReference type="InterPro" id="IPR033708">
    <property type="entry name" value="Anticodon_Ile_BEm"/>
</dbReference>
<dbReference type="InterPro" id="IPR009008">
    <property type="entry name" value="Val/Leu/Ile-tRNA-synth_edit"/>
</dbReference>
<evidence type="ECO:0000313" key="15">
    <source>
        <dbReference type="Proteomes" id="UP000287853"/>
    </source>
</evidence>
<dbReference type="InterPro" id="IPR010663">
    <property type="entry name" value="Znf_FPG/IleRS"/>
</dbReference>
<evidence type="ECO:0000313" key="14">
    <source>
        <dbReference type="EMBL" id="RWX46750.1"/>
    </source>
</evidence>
<keyword evidence="6 10" id="KW-0648">Protein biosynthesis</keyword>
<dbReference type="InterPro" id="IPR001412">
    <property type="entry name" value="aa-tRNA-synth_I_CS"/>
</dbReference>
<comment type="caution">
    <text evidence="14">The sequence shown here is derived from an EMBL/GenBank/DDBJ whole genome shotgun (WGS) entry which is preliminary data.</text>
</comment>
<dbReference type="InterPro" id="IPR014729">
    <property type="entry name" value="Rossmann-like_a/b/a_fold"/>
</dbReference>
<evidence type="ECO:0000256" key="4">
    <source>
        <dbReference type="ARBA" id="ARBA00022741"/>
    </source>
</evidence>
<dbReference type="Gene3D" id="1.10.730.20">
    <property type="match status" value="1"/>
</dbReference>
<dbReference type="Proteomes" id="UP000287853">
    <property type="component" value="Unassembled WGS sequence"/>
</dbReference>
<dbReference type="CDD" id="cd00818">
    <property type="entry name" value="IleRS_core"/>
    <property type="match status" value="1"/>
</dbReference>
<dbReference type="InterPro" id="IPR013155">
    <property type="entry name" value="M/V/L/I-tRNA-synth_anticd-bd"/>
</dbReference>
<reference evidence="14 15" key="1">
    <citation type="submission" date="2017-01" db="EMBL/GenBank/DDBJ databases">
        <title>The cable genome- insights into the physiology and evolution of filamentous bacteria capable of sulfide oxidation via long distance electron transfer.</title>
        <authorList>
            <person name="Schreiber L."/>
            <person name="Bjerg J.T."/>
            <person name="Boggild A."/>
            <person name="Van De Vossenberg J."/>
            <person name="Meysman F."/>
            <person name="Nielsen L.P."/>
            <person name="Schramm A."/>
            <person name="Kjeldsen K.U."/>
        </authorList>
    </citation>
    <scope>NUCLEOTIDE SEQUENCE [LARGE SCALE GENOMIC DNA]</scope>
    <source>
        <strain evidence="14">MCF</strain>
    </source>
</reference>
<evidence type="ECO:0000259" key="12">
    <source>
        <dbReference type="Pfam" id="PF06827"/>
    </source>
</evidence>
<dbReference type="Gene3D" id="3.90.740.10">
    <property type="entry name" value="Valyl/Leucyl/Isoleucyl-tRNA synthetase, editing domain"/>
    <property type="match status" value="1"/>
</dbReference>
<feature type="binding site" evidence="10">
    <location>
        <position position="561"/>
    </location>
    <ligand>
        <name>L-isoleucyl-5'-AMP</name>
        <dbReference type="ChEBI" id="CHEBI:178002"/>
    </ligand>
</feature>
<dbReference type="GO" id="GO:0000049">
    <property type="term" value="F:tRNA binding"/>
    <property type="evidence" value="ECO:0007669"/>
    <property type="project" value="InterPro"/>
</dbReference>
<keyword evidence="3 10" id="KW-0436">Ligase</keyword>
<keyword evidence="7 10" id="KW-0030">Aminoacyl-tRNA synthetase</keyword>
<dbReference type="PANTHER" id="PTHR42765:SF1">
    <property type="entry name" value="ISOLEUCINE--TRNA LIGASE, MITOCHONDRIAL"/>
    <property type="match status" value="1"/>
</dbReference>
<dbReference type="InterPro" id="IPR002300">
    <property type="entry name" value="aa-tRNA-synth_Ia"/>
</dbReference>
<keyword evidence="10" id="KW-0862">Zinc</keyword>
<dbReference type="SUPFAM" id="SSF52374">
    <property type="entry name" value="Nucleotidylyl transferase"/>
    <property type="match status" value="1"/>
</dbReference>
<comment type="subunit">
    <text evidence="10">Monomer.</text>
</comment>
<evidence type="ECO:0000256" key="9">
    <source>
        <dbReference type="ARBA" id="ARBA00048359"/>
    </source>
</evidence>
<dbReference type="PRINTS" id="PR00984">
    <property type="entry name" value="TRNASYNTHILE"/>
</dbReference>
<gene>
    <name evidence="10" type="primary">ileS</name>
    <name evidence="14" type="ORF">H206_02286</name>
</gene>
<dbReference type="InterPro" id="IPR002301">
    <property type="entry name" value="Ile-tRNA-ligase"/>
</dbReference>
<keyword evidence="10" id="KW-0479">Metal-binding</keyword>
<dbReference type="GO" id="GO:0004822">
    <property type="term" value="F:isoleucine-tRNA ligase activity"/>
    <property type="evidence" value="ECO:0007669"/>
    <property type="project" value="UniProtKB-UniRule"/>
</dbReference>
<feature type="domain" description="Methionyl/Valyl/Leucyl/Isoleucyl-tRNA synthetase anticodon-binding" evidence="13">
    <location>
        <begin position="685"/>
        <end position="844"/>
    </location>
</feature>
<dbReference type="Pfam" id="PF08264">
    <property type="entry name" value="Anticodon_1"/>
    <property type="match status" value="1"/>
</dbReference>
<dbReference type="InterPro" id="IPR050081">
    <property type="entry name" value="Ile-tRNA_ligase"/>
</dbReference>
<evidence type="ECO:0000256" key="10">
    <source>
        <dbReference type="HAMAP-Rule" id="MF_02002"/>
    </source>
</evidence>
<dbReference type="AlphaFoldDB" id="A0A3S3QGB2"/>
<evidence type="ECO:0000256" key="5">
    <source>
        <dbReference type="ARBA" id="ARBA00022840"/>
    </source>
</evidence>
<dbReference type="GO" id="GO:0002161">
    <property type="term" value="F:aminoacyl-tRNA deacylase activity"/>
    <property type="evidence" value="ECO:0007669"/>
    <property type="project" value="InterPro"/>
</dbReference>
<dbReference type="GO" id="GO:0006428">
    <property type="term" value="P:isoleucyl-tRNA aminoacylation"/>
    <property type="evidence" value="ECO:0007669"/>
    <property type="project" value="UniProtKB-UniRule"/>
</dbReference>
<dbReference type="InterPro" id="IPR023585">
    <property type="entry name" value="Ile-tRNA-ligase_type1"/>
</dbReference>
<keyword evidence="5 10" id="KW-0067">ATP-binding</keyword>
<dbReference type="Gene3D" id="3.40.50.620">
    <property type="entry name" value="HUPs"/>
    <property type="match status" value="2"/>
</dbReference>
<dbReference type="SUPFAM" id="SSF50677">
    <property type="entry name" value="ValRS/IleRS/LeuRS editing domain"/>
    <property type="match status" value="1"/>
</dbReference>
<feature type="domain" description="Aminoacyl-tRNA synthetase class Ia" evidence="11">
    <location>
        <begin position="27"/>
        <end position="641"/>
    </location>
</feature>
<evidence type="ECO:0000256" key="1">
    <source>
        <dbReference type="ARBA" id="ARBA00006887"/>
    </source>
</evidence>
<dbReference type="GO" id="GO:0005524">
    <property type="term" value="F:ATP binding"/>
    <property type="evidence" value="ECO:0007669"/>
    <property type="project" value="UniProtKB-UniRule"/>
</dbReference>
<dbReference type="PROSITE" id="PS00178">
    <property type="entry name" value="AA_TRNA_LIGASE_I"/>
    <property type="match status" value="1"/>
</dbReference>
<organism evidence="14 15">
    <name type="scientific">Candidatus Electrothrix aarhusensis</name>
    <dbReference type="NCBI Taxonomy" id="1859131"/>
    <lineage>
        <taxon>Bacteria</taxon>
        <taxon>Pseudomonadati</taxon>
        <taxon>Thermodesulfobacteriota</taxon>
        <taxon>Desulfobulbia</taxon>
        <taxon>Desulfobulbales</taxon>
        <taxon>Desulfobulbaceae</taxon>
        <taxon>Candidatus Electrothrix</taxon>
    </lineage>
</organism>
<feature type="binding site" evidence="10">
    <location>
        <position position="926"/>
    </location>
    <ligand>
        <name>Zn(2+)</name>
        <dbReference type="ChEBI" id="CHEBI:29105"/>
    </ligand>
</feature>
<sequence length="935" mass="105694">MEYRDTLNLPQTKFKMKANLTQKEPQYLKHWDKEKLYQKLQEAAADKPLFILHDGPPYANGNIHLGTAFNKVLKDIILKSRRLAGFQAPYIPGWDCHGLPIEHNVDKELGKKKETIPVLAKRSACRKYAEKWIKTQKEQFRRLGVLGDWDQPYLTINYDYEAAIAREFNRFLLSDGVVRSKKPVYWCSTCRTALAEAEVEYYDHTSPSIYVKFPVAEDLSEAVPELAGMENLKVLIWTTTPWTLPANMGVAFHPDFVYAAVAVKDEVWILAQELVKKCFEAFEISDYKVLTTFSAKGLEGKKCRHPFLDRDSLMVLADYVTTEAGTGCVHTAPGHGADDYITGLRYDLEVLSPLDDAGQYTEEAGKYAGRQIPMVNREINDDMAADGSLIKESEINHSYPHCWRCKKPVIYRATKQWFISMKNNDLRDKALQAIKKVQWTPAWGEQRIHGMIEGRPDWCVSRQRSWGVPLTVLTCTDCGEILKDAAVCAQIEAMFEKEGADAWFKHEAEAFLPDGVQCSCGSTHFEKETDILDVWFDSGVSHAAVMEARDELRSPADLYLEGSDQHRGWFQSSLLTSVGTRGQAPFKGVLTHGYVVDGKGKKMSKSIGNVIAPQEMIDKFGAEILRLWVASEDYRDDVKVSEEILRRVSDSYRKLRNTLRFLLSNLNDFDPATDSVGTEAFSEMDRWALARFADLVRRIDRAYTEYEFHAIYHSLINFCGTTISSLYMDVLKDRLYCSTPNAPGRRAAQTVIYRILDGLLRLMAPILSVTAAEAWEHLHGLDEKSPVEQSVFFADFPKVDDITQDAELDARWERLLALRSEITKVLETARREKTIGLSLDAEVLLQVDTETATFLEDNKALLQELCIISSLRVVTEAGDAAFVAGEEMKDLQIAVQPAPGNKCERCWTISPSVGEDSEHPTLCSRCLAVVKELAS</sequence>
<dbReference type="SUPFAM" id="SSF47323">
    <property type="entry name" value="Anticodon-binding domain of a subclass of class I aminoacyl-tRNA synthetases"/>
    <property type="match status" value="1"/>
</dbReference>
<name>A0A3S3QGB2_9BACT</name>
<keyword evidence="15" id="KW-1185">Reference proteome</keyword>
<feature type="binding site" evidence="10">
    <location>
        <position position="605"/>
    </location>
    <ligand>
        <name>ATP</name>
        <dbReference type="ChEBI" id="CHEBI:30616"/>
    </ligand>
</feature>
<feature type="short sequence motif" description="'KMSKS' region" evidence="10">
    <location>
        <begin position="602"/>
        <end position="606"/>
    </location>
</feature>
<comment type="catalytic activity">
    <reaction evidence="9 10">
        <text>tRNA(Ile) + L-isoleucine + ATP = L-isoleucyl-tRNA(Ile) + AMP + diphosphate</text>
        <dbReference type="Rhea" id="RHEA:11060"/>
        <dbReference type="Rhea" id="RHEA-COMP:9666"/>
        <dbReference type="Rhea" id="RHEA-COMP:9695"/>
        <dbReference type="ChEBI" id="CHEBI:30616"/>
        <dbReference type="ChEBI" id="CHEBI:33019"/>
        <dbReference type="ChEBI" id="CHEBI:58045"/>
        <dbReference type="ChEBI" id="CHEBI:78442"/>
        <dbReference type="ChEBI" id="CHEBI:78528"/>
        <dbReference type="ChEBI" id="CHEBI:456215"/>
        <dbReference type="EC" id="6.1.1.5"/>
    </reaction>
</comment>
<keyword evidence="2 10" id="KW-0963">Cytoplasm</keyword>
<dbReference type="HAMAP" id="MF_02002">
    <property type="entry name" value="Ile_tRNA_synth_type1"/>
    <property type="match status" value="1"/>
</dbReference>
<comment type="similarity">
    <text evidence="1 10">Belongs to the class-I aminoacyl-tRNA synthetase family. IleS type 1 subfamily.</text>
</comment>
<dbReference type="FunFam" id="1.10.730.20:FF:000001">
    <property type="entry name" value="Isoleucine--tRNA ligase"/>
    <property type="match status" value="1"/>
</dbReference>
<evidence type="ECO:0000256" key="3">
    <source>
        <dbReference type="ARBA" id="ARBA00022598"/>
    </source>
</evidence>